<comment type="caution">
    <text evidence="4">The sequence shown here is derived from an EMBL/GenBank/DDBJ whole genome shotgun (WGS) entry which is preliminary data.</text>
</comment>
<dbReference type="InterPro" id="IPR011006">
    <property type="entry name" value="CheY-like_superfamily"/>
</dbReference>
<dbReference type="Gene3D" id="3.40.50.2300">
    <property type="match status" value="1"/>
</dbReference>
<evidence type="ECO:0000313" key="5">
    <source>
        <dbReference type="Proteomes" id="UP000575898"/>
    </source>
</evidence>
<gene>
    <name evidence="4" type="ORF">HNQ59_000929</name>
</gene>
<dbReference type="PROSITE" id="PS50110">
    <property type="entry name" value="RESPONSE_REGULATORY"/>
    <property type="match status" value="1"/>
</dbReference>
<evidence type="ECO:0000313" key="4">
    <source>
        <dbReference type="EMBL" id="MBB5017660.1"/>
    </source>
</evidence>
<dbReference type="Pfam" id="PF00072">
    <property type="entry name" value="Response_reg"/>
    <property type="match status" value="1"/>
</dbReference>
<dbReference type="GO" id="GO:0000160">
    <property type="term" value="P:phosphorelay signal transduction system"/>
    <property type="evidence" value="ECO:0007669"/>
    <property type="project" value="InterPro"/>
</dbReference>
<dbReference type="InterPro" id="IPR001789">
    <property type="entry name" value="Sig_transdc_resp-reg_receiver"/>
</dbReference>
<evidence type="ECO:0000256" key="2">
    <source>
        <dbReference type="PROSITE-ProRule" id="PRU00169"/>
    </source>
</evidence>
<keyword evidence="1 2" id="KW-0597">Phosphoprotein</keyword>
<dbReference type="Proteomes" id="UP000575898">
    <property type="component" value="Unassembled WGS sequence"/>
</dbReference>
<reference evidence="4 5" key="1">
    <citation type="submission" date="2020-08" db="EMBL/GenBank/DDBJ databases">
        <title>Genomic Encyclopedia of Type Strains, Phase IV (KMG-IV): sequencing the most valuable type-strain genomes for metagenomic binning, comparative biology and taxonomic classification.</title>
        <authorList>
            <person name="Goeker M."/>
        </authorList>
    </citation>
    <scope>NUCLEOTIDE SEQUENCE [LARGE SCALE GENOMIC DNA]</scope>
    <source>
        <strain evidence="4 5">DSM 27165</strain>
    </source>
</reference>
<feature type="domain" description="Response regulatory" evidence="3">
    <location>
        <begin position="1"/>
        <end position="107"/>
    </location>
</feature>
<proteinExistence type="predicted"/>
<protein>
    <submittedName>
        <fullName evidence="4">CheY-like chemotaxis protein</fullName>
    </submittedName>
</protein>
<evidence type="ECO:0000259" key="3">
    <source>
        <dbReference type="PROSITE" id="PS50110"/>
    </source>
</evidence>
<dbReference type="InterPro" id="IPR050595">
    <property type="entry name" value="Bact_response_regulator"/>
</dbReference>
<dbReference type="PANTHER" id="PTHR44591">
    <property type="entry name" value="STRESS RESPONSE REGULATOR PROTEIN 1"/>
    <property type="match status" value="1"/>
</dbReference>
<name>A0A840MGZ1_9PROT</name>
<dbReference type="SMART" id="SM00448">
    <property type="entry name" value="REC"/>
    <property type="match status" value="1"/>
</dbReference>
<dbReference type="PANTHER" id="PTHR44591:SF24">
    <property type="entry name" value="PROTEIN-GLUTAMATE METHYLESTERASE_PROTEIN-GLUTAMINE GLUTAMINASE 1"/>
    <property type="match status" value="1"/>
</dbReference>
<feature type="modified residue" description="4-aspartylphosphate" evidence="2">
    <location>
        <position position="42"/>
    </location>
</feature>
<dbReference type="SUPFAM" id="SSF52172">
    <property type="entry name" value="CheY-like"/>
    <property type="match status" value="1"/>
</dbReference>
<organism evidence="4 5">
    <name type="scientific">Chitinivorax tropicus</name>
    <dbReference type="NCBI Taxonomy" id="714531"/>
    <lineage>
        <taxon>Bacteria</taxon>
        <taxon>Pseudomonadati</taxon>
        <taxon>Pseudomonadota</taxon>
        <taxon>Betaproteobacteria</taxon>
        <taxon>Chitinivorax</taxon>
    </lineage>
</organism>
<evidence type="ECO:0000256" key="1">
    <source>
        <dbReference type="ARBA" id="ARBA00022553"/>
    </source>
</evidence>
<accession>A0A840MGZ1</accession>
<dbReference type="EMBL" id="JACHHY010000004">
    <property type="protein sequence ID" value="MBB5017660.1"/>
    <property type="molecule type" value="Genomic_DNA"/>
</dbReference>
<keyword evidence="5" id="KW-1185">Reference proteome</keyword>
<sequence length="109" mass="11812">MARKMLIKALPESWGGHIQQAGNGVEALAQCRENKPDVVFLDLTMPEMDGFQVLETLKDEGIAPAIFVVSADIQPIAQERVLSLGAKAFVRKPVKSDELQAALKAQGLL</sequence>
<dbReference type="AlphaFoldDB" id="A0A840MGZ1"/>